<sequence length="166" mass="18235">MKKQFLLLTILALALYSCEKEDNVPSVFLEGTYHGVLESSEGNPVYSSEITFSRSGNVLIEHFITRANSEVRCLRGYSEGTYSLKGEDFTFSFTSSLGPDPATFDISDGCVPKDQLVSNLNPTNPTQTGTLVLNDSEESFLLEYTCNDMLGGMNNCIGAQIFTKVE</sequence>
<evidence type="ECO:0000313" key="2">
    <source>
        <dbReference type="Proteomes" id="UP000199673"/>
    </source>
</evidence>
<protein>
    <submittedName>
        <fullName evidence="1">Uncharacterized protein</fullName>
    </submittedName>
</protein>
<name>A0A1I7E4P4_9BACT</name>
<dbReference type="RefSeq" id="WP_091698024.1">
    <property type="nucleotide sequence ID" value="NZ_FPBF01000010.1"/>
</dbReference>
<organism evidence="1 2">
    <name type="scientific">Algoriphagus locisalis</name>
    <dbReference type="NCBI Taxonomy" id="305507"/>
    <lineage>
        <taxon>Bacteria</taxon>
        <taxon>Pseudomonadati</taxon>
        <taxon>Bacteroidota</taxon>
        <taxon>Cytophagia</taxon>
        <taxon>Cytophagales</taxon>
        <taxon>Cyclobacteriaceae</taxon>
        <taxon>Algoriphagus</taxon>
    </lineage>
</organism>
<evidence type="ECO:0000313" key="1">
    <source>
        <dbReference type="EMBL" id="SFU18793.1"/>
    </source>
</evidence>
<reference evidence="2" key="1">
    <citation type="submission" date="2016-10" db="EMBL/GenBank/DDBJ databases">
        <authorList>
            <person name="Varghese N."/>
            <person name="Submissions S."/>
        </authorList>
    </citation>
    <scope>NUCLEOTIDE SEQUENCE [LARGE SCALE GENOMIC DNA]</scope>
    <source>
        <strain evidence="2">DSM 23445</strain>
    </source>
</reference>
<dbReference type="PROSITE" id="PS51257">
    <property type="entry name" value="PROKAR_LIPOPROTEIN"/>
    <property type="match status" value="1"/>
</dbReference>
<dbReference type="EMBL" id="FPBF01000010">
    <property type="protein sequence ID" value="SFU18793.1"/>
    <property type="molecule type" value="Genomic_DNA"/>
</dbReference>
<accession>A0A1I7E4P4</accession>
<proteinExistence type="predicted"/>
<dbReference type="Proteomes" id="UP000199673">
    <property type="component" value="Unassembled WGS sequence"/>
</dbReference>
<dbReference type="AlphaFoldDB" id="A0A1I7E4P4"/>
<keyword evidence="2" id="KW-1185">Reference proteome</keyword>
<dbReference type="OrthoDB" id="823901at2"/>
<gene>
    <name evidence="1" type="ORF">SAMN04489724_0034</name>
</gene>